<dbReference type="EMBL" id="JASBNA010000001">
    <property type="protein sequence ID" value="KAK7696444.1"/>
    <property type="molecule type" value="Genomic_DNA"/>
</dbReference>
<keyword evidence="2" id="KW-0732">Signal</keyword>
<protein>
    <submittedName>
        <fullName evidence="3">Uncharacterized protein</fullName>
    </submittedName>
</protein>
<evidence type="ECO:0000313" key="3">
    <source>
        <dbReference type="EMBL" id="KAK7696444.1"/>
    </source>
</evidence>
<dbReference type="Gene3D" id="1.50.10.10">
    <property type="match status" value="1"/>
</dbReference>
<comment type="caution">
    <text evidence="3">The sequence shown here is derived from an EMBL/GenBank/DDBJ whole genome shotgun (WGS) entry which is preliminary data.</text>
</comment>
<proteinExistence type="predicted"/>
<keyword evidence="4" id="KW-1185">Reference proteome</keyword>
<dbReference type="SUPFAM" id="SSF48208">
    <property type="entry name" value="Six-hairpin glycosidases"/>
    <property type="match status" value="1"/>
</dbReference>
<dbReference type="Proteomes" id="UP001385951">
    <property type="component" value="Unassembled WGS sequence"/>
</dbReference>
<dbReference type="GO" id="GO:0005975">
    <property type="term" value="P:carbohydrate metabolic process"/>
    <property type="evidence" value="ECO:0007669"/>
    <property type="project" value="InterPro"/>
</dbReference>
<dbReference type="AlphaFoldDB" id="A0AAW0H0T8"/>
<dbReference type="InterPro" id="IPR012341">
    <property type="entry name" value="6hp_glycosidase-like_sf"/>
</dbReference>
<evidence type="ECO:0000313" key="4">
    <source>
        <dbReference type="Proteomes" id="UP001385951"/>
    </source>
</evidence>
<reference evidence="3 4" key="1">
    <citation type="submission" date="2022-09" db="EMBL/GenBank/DDBJ databases">
        <authorList>
            <person name="Palmer J.M."/>
        </authorList>
    </citation>
    <scope>NUCLEOTIDE SEQUENCE [LARGE SCALE GENOMIC DNA]</scope>
    <source>
        <strain evidence="3 4">DSM 7382</strain>
    </source>
</reference>
<keyword evidence="1" id="KW-0378">Hydrolase</keyword>
<organism evidence="3 4">
    <name type="scientific">Cerrena zonata</name>
    <dbReference type="NCBI Taxonomy" id="2478898"/>
    <lineage>
        <taxon>Eukaryota</taxon>
        <taxon>Fungi</taxon>
        <taxon>Dikarya</taxon>
        <taxon>Basidiomycota</taxon>
        <taxon>Agaricomycotina</taxon>
        <taxon>Agaricomycetes</taxon>
        <taxon>Polyporales</taxon>
        <taxon>Cerrenaceae</taxon>
        <taxon>Cerrena</taxon>
    </lineage>
</organism>
<name>A0AAW0H0T8_9APHY</name>
<dbReference type="PANTHER" id="PTHR41814:SF1">
    <property type="entry name" value="CELLULASE"/>
    <property type="match status" value="1"/>
</dbReference>
<accession>A0AAW0H0T8</accession>
<sequence length="427" mass="46587">MARRPATLLFIFLLSSLGFPSVSAQSLTEDQVSQVKARLAEGAKQSWELGTRAQALIEYDTPTYSVLNDTSLPPPQSNAPGSLSEVFDIVKEVVGNRSQSNGLVQGPQPLIQDGSAADPSSVGFAVLLANWTGRSSTDGLDYAGAARDQLDFILTQVPRTDDGAISHRVSEVQLWSDFVYMVPPFLAYYGVITNNQSLVGEAYNQIKLYRQYLRDEDAGGLWKHVLLGSWNDTGHWSTGNAWAAAGMLRVLGTIQHSPFPKNFKNEQKDIQKWVTEILDAMYPWMTPSGIFRNYADNNSTFEDSSSAALLASAAYRHSLLSGVHRHLPQAEQVRGLLSASSTNSSSNSSLEHFTSDMWLTPVVNPHSFGEEGSKSPEGQAFVVEMYAAWRDWVENGSTGANGAIRISGTPSTMVSCAIVALLTSRLW</sequence>
<dbReference type="PANTHER" id="PTHR41814">
    <property type="entry name" value="EXPRESSED PROTEIN"/>
    <property type="match status" value="1"/>
</dbReference>
<dbReference type="GO" id="GO:0016787">
    <property type="term" value="F:hydrolase activity"/>
    <property type="evidence" value="ECO:0007669"/>
    <property type="project" value="UniProtKB-KW"/>
</dbReference>
<feature type="signal peptide" evidence="2">
    <location>
        <begin position="1"/>
        <end position="24"/>
    </location>
</feature>
<dbReference type="InterPro" id="IPR010905">
    <property type="entry name" value="Glyco_hydro_88"/>
</dbReference>
<dbReference type="Pfam" id="PF07470">
    <property type="entry name" value="Glyco_hydro_88"/>
    <property type="match status" value="1"/>
</dbReference>
<evidence type="ECO:0000256" key="1">
    <source>
        <dbReference type="ARBA" id="ARBA00022801"/>
    </source>
</evidence>
<dbReference type="InterPro" id="IPR008928">
    <property type="entry name" value="6-hairpin_glycosidase_sf"/>
</dbReference>
<evidence type="ECO:0000256" key="2">
    <source>
        <dbReference type="SAM" id="SignalP"/>
    </source>
</evidence>
<gene>
    <name evidence="3" type="ORF">QCA50_001101</name>
</gene>
<feature type="chain" id="PRO_5043620357" evidence="2">
    <location>
        <begin position="25"/>
        <end position="427"/>
    </location>
</feature>